<dbReference type="OrthoDB" id="30289at2759"/>
<proteinExistence type="predicted"/>
<feature type="domain" description="PRELI/MSF1" evidence="1">
    <location>
        <begin position="3"/>
        <end position="136"/>
    </location>
</feature>
<sequence>MVQKYQSPLRVYKYPFELVIAAYERRFPTCEMIPVFVGSDTISESDDGVVHVIERKCRINVEAPYLLKKAYFYTRFYDKQCWKGRDSISGVDFVYFIQRNTLDRRNRILTIEAWNESFVNRITIHELCTYRVITYN</sequence>
<keyword evidence="3" id="KW-1185">Reference proteome</keyword>
<feature type="non-terminal residue" evidence="2">
    <location>
        <position position="1"/>
    </location>
</feature>
<evidence type="ECO:0000313" key="3">
    <source>
        <dbReference type="Proteomes" id="UP000728032"/>
    </source>
</evidence>
<dbReference type="AlphaFoldDB" id="A0A7R9QU72"/>
<dbReference type="InterPro" id="IPR006797">
    <property type="entry name" value="PRELI/MSF1_dom"/>
</dbReference>
<dbReference type="PROSITE" id="PS50904">
    <property type="entry name" value="PRELI_MSF1"/>
    <property type="match status" value="1"/>
</dbReference>
<dbReference type="Pfam" id="PF04707">
    <property type="entry name" value="PRELI"/>
    <property type="match status" value="1"/>
</dbReference>
<protein>
    <recommendedName>
        <fullName evidence="1">PRELI/MSF1 domain-containing protein</fullName>
    </recommendedName>
</protein>
<evidence type="ECO:0000259" key="1">
    <source>
        <dbReference type="PROSITE" id="PS50904"/>
    </source>
</evidence>
<gene>
    <name evidence="2" type="ORF">ONB1V03_LOCUS14516</name>
</gene>
<dbReference type="InterPro" id="IPR037365">
    <property type="entry name" value="Slowmo/Ups"/>
</dbReference>
<dbReference type="EMBL" id="CAJPVJ010013858">
    <property type="protein sequence ID" value="CAG2175077.1"/>
    <property type="molecule type" value="Genomic_DNA"/>
</dbReference>
<accession>A0A7R9QU72</accession>
<dbReference type="EMBL" id="OC928683">
    <property type="protein sequence ID" value="CAD7657891.1"/>
    <property type="molecule type" value="Genomic_DNA"/>
</dbReference>
<organism evidence="2">
    <name type="scientific">Oppiella nova</name>
    <dbReference type="NCBI Taxonomy" id="334625"/>
    <lineage>
        <taxon>Eukaryota</taxon>
        <taxon>Metazoa</taxon>
        <taxon>Ecdysozoa</taxon>
        <taxon>Arthropoda</taxon>
        <taxon>Chelicerata</taxon>
        <taxon>Arachnida</taxon>
        <taxon>Acari</taxon>
        <taxon>Acariformes</taxon>
        <taxon>Sarcoptiformes</taxon>
        <taxon>Oribatida</taxon>
        <taxon>Brachypylina</taxon>
        <taxon>Oppioidea</taxon>
        <taxon>Oppiidae</taxon>
        <taxon>Oppiella</taxon>
    </lineage>
</organism>
<evidence type="ECO:0000313" key="2">
    <source>
        <dbReference type="EMBL" id="CAD7657891.1"/>
    </source>
</evidence>
<dbReference type="GO" id="GO:0005758">
    <property type="term" value="C:mitochondrial intermembrane space"/>
    <property type="evidence" value="ECO:0007669"/>
    <property type="project" value="InterPro"/>
</dbReference>
<dbReference type="Proteomes" id="UP000728032">
    <property type="component" value="Unassembled WGS sequence"/>
</dbReference>
<dbReference type="PANTHER" id="PTHR11158">
    <property type="entry name" value="MSF1/PX19 RELATED"/>
    <property type="match status" value="1"/>
</dbReference>
<name>A0A7R9QU72_9ACAR</name>
<reference evidence="2" key="1">
    <citation type="submission" date="2020-11" db="EMBL/GenBank/DDBJ databases">
        <authorList>
            <person name="Tran Van P."/>
        </authorList>
    </citation>
    <scope>NUCLEOTIDE SEQUENCE</scope>
</reference>